<dbReference type="AlphaFoldDB" id="A0A6J5TXE2"/>
<dbReference type="EMBL" id="CAEKKB010000003">
    <property type="protein sequence ID" value="CAB4305773.1"/>
    <property type="molecule type" value="Genomic_DNA"/>
</dbReference>
<evidence type="ECO:0000313" key="2">
    <source>
        <dbReference type="EMBL" id="CAB4305773.1"/>
    </source>
</evidence>
<reference evidence="4" key="1">
    <citation type="journal article" date="2020" name="Genome Biol.">
        <title>Gamete binning: chromosome-level and haplotype-resolved genome assembly enabled by high-throughput single-cell sequencing of gamete genomes.</title>
        <authorList>
            <person name="Campoy J.A."/>
            <person name="Sun H."/>
            <person name="Goel M."/>
            <person name="Jiao W.-B."/>
            <person name="Folz-Donahue K."/>
            <person name="Wang N."/>
            <person name="Rubio M."/>
            <person name="Liu C."/>
            <person name="Kukat C."/>
            <person name="Ruiz D."/>
            <person name="Huettel B."/>
            <person name="Schneeberger K."/>
        </authorList>
    </citation>
    <scope>NUCLEOTIDE SEQUENCE [LARGE SCALE GENOMIC DNA]</scope>
    <source>
        <strain evidence="4">cv. Rojo Pasion</strain>
    </source>
</reference>
<organism evidence="1 3">
    <name type="scientific">Prunus armeniaca</name>
    <name type="common">Apricot</name>
    <name type="synonym">Armeniaca vulgaris</name>
    <dbReference type="NCBI Taxonomy" id="36596"/>
    <lineage>
        <taxon>Eukaryota</taxon>
        <taxon>Viridiplantae</taxon>
        <taxon>Streptophyta</taxon>
        <taxon>Embryophyta</taxon>
        <taxon>Tracheophyta</taxon>
        <taxon>Spermatophyta</taxon>
        <taxon>Magnoliopsida</taxon>
        <taxon>eudicotyledons</taxon>
        <taxon>Gunneridae</taxon>
        <taxon>Pentapetalae</taxon>
        <taxon>rosids</taxon>
        <taxon>fabids</taxon>
        <taxon>Rosales</taxon>
        <taxon>Rosaceae</taxon>
        <taxon>Amygdaloideae</taxon>
        <taxon>Amygdaleae</taxon>
        <taxon>Prunus</taxon>
    </lineage>
</organism>
<dbReference type="Proteomes" id="UP000507222">
    <property type="component" value="Unassembled WGS sequence"/>
</dbReference>
<evidence type="ECO:0000313" key="3">
    <source>
        <dbReference type="Proteomes" id="UP000507222"/>
    </source>
</evidence>
<proteinExistence type="predicted"/>
<dbReference type="OrthoDB" id="2135133at2759"/>
<dbReference type="Proteomes" id="UP000507245">
    <property type="component" value="Unassembled WGS sequence"/>
</dbReference>
<accession>A0A6J5TXE2</accession>
<sequence length="72" mass="7596">MEAELQCSNGIQSMERKLRIACHASDANIDNVLKVNNSGLPPMFDGAALEGLNLSISGAHSKVALLEASKSK</sequence>
<protein>
    <submittedName>
        <fullName evidence="1">Uncharacterized protein</fullName>
    </submittedName>
</protein>
<gene>
    <name evidence="1" type="ORF">CURHAP_LOCUS10516</name>
    <name evidence="2" type="ORF">ORAREDHAP_LOCUS23834</name>
</gene>
<evidence type="ECO:0000313" key="1">
    <source>
        <dbReference type="EMBL" id="CAB4267695.1"/>
    </source>
</evidence>
<keyword evidence="4" id="KW-1185">Reference proteome</keyword>
<evidence type="ECO:0000313" key="4">
    <source>
        <dbReference type="Proteomes" id="UP000507245"/>
    </source>
</evidence>
<name>A0A6J5TXE2_PRUAR</name>
<reference evidence="1 3" key="2">
    <citation type="submission" date="2020-05" db="EMBL/GenBank/DDBJ databases">
        <authorList>
            <person name="Campoy J."/>
            <person name="Schneeberger K."/>
            <person name="Spophaly S."/>
        </authorList>
    </citation>
    <scope>NUCLEOTIDE SEQUENCE [LARGE SCALE GENOMIC DNA]</scope>
    <source>
        <strain evidence="1">PruArmRojPasFocal</strain>
    </source>
</reference>
<dbReference type="EMBL" id="CAEKDK010000001">
    <property type="protein sequence ID" value="CAB4267695.1"/>
    <property type="molecule type" value="Genomic_DNA"/>
</dbReference>